<evidence type="ECO:0000256" key="2">
    <source>
        <dbReference type="ARBA" id="ARBA00022692"/>
    </source>
</evidence>
<gene>
    <name evidence="6" type="ORF">SAMN05421720_108172</name>
</gene>
<protein>
    <submittedName>
        <fullName evidence="6">Protein-S-isoprenylcysteine O-methyltransferase Ste14</fullName>
    </submittedName>
</protein>
<keyword evidence="2 5" id="KW-0812">Transmembrane</keyword>
<dbReference type="PANTHER" id="PTHR43847:SF1">
    <property type="entry name" value="BLL3993 PROTEIN"/>
    <property type="match status" value="1"/>
</dbReference>
<organism evidence="6 7">
    <name type="scientific">Rhodospira trueperi</name>
    <dbReference type="NCBI Taxonomy" id="69960"/>
    <lineage>
        <taxon>Bacteria</taxon>
        <taxon>Pseudomonadati</taxon>
        <taxon>Pseudomonadota</taxon>
        <taxon>Alphaproteobacteria</taxon>
        <taxon>Rhodospirillales</taxon>
        <taxon>Rhodospirillaceae</taxon>
        <taxon>Rhodospira</taxon>
    </lineage>
</organism>
<feature type="transmembrane region" description="Helical" evidence="5">
    <location>
        <begin position="46"/>
        <end position="67"/>
    </location>
</feature>
<dbReference type="EMBL" id="FNAP01000008">
    <property type="protein sequence ID" value="SDE58656.1"/>
    <property type="molecule type" value="Genomic_DNA"/>
</dbReference>
<feature type="transmembrane region" description="Helical" evidence="5">
    <location>
        <begin position="21"/>
        <end position="40"/>
    </location>
</feature>
<feature type="transmembrane region" description="Helical" evidence="5">
    <location>
        <begin position="96"/>
        <end position="117"/>
    </location>
</feature>
<dbReference type="InterPro" id="IPR007318">
    <property type="entry name" value="Phopholipid_MeTrfase"/>
</dbReference>
<evidence type="ECO:0000256" key="5">
    <source>
        <dbReference type="SAM" id="Phobius"/>
    </source>
</evidence>
<evidence type="ECO:0000313" key="7">
    <source>
        <dbReference type="Proteomes" id="UP000199412"/>
    </source>
</evidence>
<dbReference type="AlphaFoldDB" id="A0A1G7E5B4"/>
<name>A0A1G7E5B4_9PROT</name>
<keyword evidence="7" id="KW-1185">Reference proteome</keyword>
<dbReference type="OrthoDB" id="9811969at2"/>
<accession>A0A1G7E5B4</accession>
<dbReference type="Proteomes" id="UP000199412">
    <property type="component" value="Unassembled WGS sequence"/>
</dbReference>
<evidence type="ECO:0000256" key="1">
    <source>
        <dbReference type="ARBA" id="ARBA00004127"/>
    </source>
</evidence>
<evidence type="ECO:0000256" key="3">
    <source>
        <dbReference type="ARBA" id="ARBA00022989"/>
    </source>
</evidence>
<dbReference type="RefSeq" id="WP_092786599.1">
    <property type="nucleotide sequence ID" value="NZ_FNAP01000008.1"/>
</dbReference>
<dbReference type="STRING" id="69960.SAMN05421720_108172"/>
<dbReference type="GO" id="GO:0012505">
    <property type="term" value="C:endomembrane system"/>
    <property type="evidence" value="ECO:0007669"/>
    <property type="project" value="UniProtKB-SubCell"/>
</dbReference>
<dbReference type="Gene3D" id="1.20.120.1630">
    <property type="match status" value="1"/>
</dbReference>
<sequence length="156" mass="17097">MIGGGSDARPWRGPTPPMISTIVLIAMFASHFLWPGAVLLPWPWDLVGVVALAAGLGLAVWAMICFVRAGAEARPFEDASVLVVDGPYRFTRNPMYLSIVVSLVGVALVMGTLTPWLGPVAMALWLDGFTRKEERHVRAALGADYEAYQARVRRWF</sequence>
<proteinExistence type="predicted"/>
<dbReference type="PANTHER" id="PTHR43847">
    <property type="entry name" value="BLL3993 PROTEIN"/>
    <property type="match status" value="1"/>
</dbReference>
<keyword evidence="6" id="KW-0489">Methyltransferase</keyword>
<dbReference type="GO" id="GO:0032259">
    <property type="term" value="P:methylation"/>
    <property type="evidence" value="ECO:0007669"/>
    <property type="project" value="UniProtKB-KW"/>
</dbReference>
<comment type="subcellular location">
    <subcellularLocation>
        <location evidence="1">Endomembrane system</location>
        <topology evidence="1">Multi-pass membrane protein</topology>
    </subcellularLocation>
</comment>
<keyword evidence="4 5" id="KW-0472">Membrane</keyword>
<keyword evidence="6" id="KW-0808">Transferase</keyword>
<dbReference type="Pfam" id="PF04191">
    <property type="entry name" value="PEMT"/>
    <property type="match status" value="1"/>
</dbReference>
<keyword evidence="3 5" id="KW-1133">Transmembrane helix</keyword>
<evidence type="ECO:0000256" key="4">
    <source>
        <dbReference type="ARBA" id="ARBA00023136"/>
    </source>
</evidence>
<dbReference type="GO" id="GO:0008168">
    <property type="term" value="F:methyltransferase activity"/>
    <property type="evidence" value="ECO:0007669"/>
    <property type="project" value="UniProtKB-KW"/>
</dbReference>
<reference evidence="6 7" key="1">
    <citation type="submission" date="2016-10" db="EMBL/GenBank/DDBJ databases">
        <authorList>
            <person name="de Groot N.N."/>
        </authorList>
    </citation>
    <scope>NUCLEOTIDE SEQUENCE [LARGE SCALE GENOMIC DNA]</scope>
    <source>
        <strain evidence="6 7">ATCC 700224</strain>
    </source>
</reference>
<dbReference type="InterPro" id="IPR052527">
    <property type="entry name" value="Metal_cation-efflux_comp"/>
</dbReference>
<evidence type="ECO:0000313" key="6">
    <source>
        <dbReference type="EMBL" id="SDE58656.1"/>
    </source>
</evidence>